<evidence type="ECO:0000256" key="24">
    <source>
        <dbReference type="ARBA" id="ARBA00047878"/>
    </source>
</evidence>
<dbReference type="CDD" id="cd08294">
    <property type="entry name" value="leukotriene_B4_DH_like"/>
    <property type="match status" value="1"/>
</dbReference>
<keyword evidence="8" id="KW-0644">Prostaglandin metabolism</keyword>
<dbReference type="InterPro" id="IPR014190">
    <property type="entry name" value="PTGR1"/>
</dbReference>
<evidence type="ECO:0000256" key="3">
    <source>
        <dbReference type="ARBA" id="ARBA00011852"/>
    </source>
</evidence>
<comment type="catalytic activity">
    <reaction evidence="30">
        <text>6-trans-leukotriene B4 + NADP(+) = 12-oxo-(5S)-hydroxy-(6E,8E,10E,14Z)-eicosatetraenoate + NADPH + H(+)</text>
        <dbReference type="Rhea" id="RHEA:51204"/>
        <dbReference type="ChEBI" id="CHEBI:15378"/>
        <dbReference type="ChEBI" id="CHEBI:57783"/>
        <dbReference type="ChEBI" id="CHEBI:58349"/>
        <dbReference type="ChEBI" id="CHEBI:90723"/>
        <dbReference type="ChEBI" id="CHEBI:133974"/>
    </reaction>
    <physiologicalReaction direction="left-to-right" evidence="30">
        <dbReference type="Rhea" id="RHEA:51205"/>
    </physiologicalReaction>
</comment>
<dbReference type="PANTHER" id="PTHR43205">
    <property type="entry name" value="PROSTAGLANDIN REDUCTASE"/>
    <property type="match status" value="1"/>
</dbReference>
<evidence type="ECO:0000256" key="17">
    <source>
        <dbReference type="ARBA" id="ARBA00032255"/>
    </source>
</evidence>
<evidence type="ECO:0000313" key="36">
    <source>
        <dbReference type="EMBL" id="JAG70004.1"/>
    </source>
</evidence>
<evidence type="ECO:0000256" key="34">
    <source>
        <dbReference type="ARBA" id="ARBA00049368"/>
    </source>
</evidence>
<keyword evidence="11" id="KW-0521">NADP</keyword>
<dbReference type="PANTHER" id="PTHR43205:SF7">
    <property type="entry name" value="PROSTAGLANDIN REDUCTASE 1"/>
    <property type="match status" value="1"/>
</dbReference>
<evidence type="ECO:0000256" key="5">
    <source>
        <dbReference type="ARBA" id="ARBA00012410"/>
    </source>
</evidence>
<proteinExistence type="inferred from homology"/>
<evidence type="ECO:0000256" key="8">
    <source>
        <dbReference type="ARBA" id="ARBA00022501"/>
    </source>
</evidence>
<name>A0A0C9QI54_9HYME</name>
<comment type="subunit">
    <text evidence="3">Monomer or homodimer.</text>
</comment>
<evidence type="ECO:0000256" key="1">
    <source>
        <dbReference type="ARBA" id="ARBA00004496"/>
    </source>
</evidence>
<evidence type="ECO:0000256" key="26">
    <source>
        <dbReference type="ARBA" id="ARBA00048066"/>
    </source>
</evidence>
<keyword evidence="15" id="KW-0379">Hydroxylation</keyword>
<dbReference type="GO" id="GO:0005737">
    <property type="term" value="C:cytoplasm"/>
    <property type="evidence" value="ECO:0007669"/>
    <property type="project" value="UniProtKB-SubCell"/>
</dbReference>
<dbReference type="FunFam" id="3.40.50.720:FF:000121">
    <property type="entry name" value="Prostaglandin reductase 2"/>
    <property type="match status" value="1"/>
</dbReference>
<dbReference type="EC" id="1.3.1.74" evidence="5"/>
<evidence type="ECO:0000256" key="14">
    <source>
        <dbReference type="ARBA" id="ARBA00023098"/>
    </source>
</evidence>
<dbReference type="EMBL" id="GBYB01000237">
    <property type="protein sequence ID" value="JAG70004.1"/>
    <property type="molecule type" value="Transcribed_RNA"/>
</dbReference>
<comment type="catalytic activity">
    <reaction evidence="20">
        <text>octanal + NADP(+) = (2E)-octenal + NADPH + H(+)</text>
        <dbReference type="Rhea" id="RHEA:50780"/>
        <dbReference type="ChEBI" id="CHEBI:15378"/>
        <dbReference type="ChEBI" id="CHEBI:17935"/>
        <dbReference type="ChEBI" id="CHEBI:57783"/>
        <dbReference type="ChEBI" id="CHEBI:58349"/>
        <dbReference type="ChEBI" id="CHEBI:61748"/>
    </reaction>
    <physiologicalReaction direction="right-to-left" evidence="20">
        <dbReference type="Rhea" id="RHEA:50782"/>
    </physiologicalReaction>
</comment>
<dbReference type="GO" id="GO:0047522">
    <property type="term" value="F:15-oxoprostaglandin 13-reductase [NAD(P)+] activity"/>
    <property type="evidence" value="ECO:0007669"/>
    <property type="project" value="UniProtKB-EC"/>
</dbReference>
<keyword evidence="10" id="KW-0276">Fatty acid metabolism</keyword>
<evidence type="ECO:0000256" key="13">
    <source>
        <dbReference type="ARBA" id="ARBA00023002"/>
    </source>
</evidence>
<comment type="catalytic activity">
    <reaction evidence="33">
        <text>an n-alkanal + NADP(+) = an alk-2-enal + NADPH + H(+)</text>
        <dbReference type="Rhea" id="RHEA:13737"/>
        <dbReference type="ChEBI" id="CHEBI:12834"/>
        <dbReference type="ChEBI" id="CHEBI:13757"/>
        <dbReference type="ChEBI" id="CHEBI:15378"/>
        <dbReference type="ChEBI" id="CHEBI:57783"/>
        <dbReference type="ChEBI" id="CHEBI:58349"/>
        <dbReference type="EC" id="1.3.1.74"/>
    </reaction>
    <physiologicalReaction direction="right-to-left" evidence="33">
        <dbReference type="Rhea" id="RHEA:13739"/>
    </physiologicalReaction>
</comment>
<dbReference type="Gene3D" id="3.90.180.10">
    <property type="entry name" value="Medium-chain alcohol dehydrogenases, catalytic domain"/>
    <property type="match status" value="1"/>
</dbReference>
<dbReference type="InterPro" id="IPR020843">
    <property type="entry name" value="ER"/>
</dbReference>
<keyword evidence="12" id="KW-0007">Acetylation</keyword>
<evidence type="ECO:0000256" key="7">
    <source>
        <dbReference type="ARBA" id="ARBA00022490"/>
    </source>
</evidence>
<sequence>MVTAKKFVLVKHFEGEPKPDDLQIETEELPAIQDGEFLVEAEYLSVDPYMRPYSARFPVGITMIGSQVAKIIESKNQHFPVGSRIVGYLGWRSHTVVNLKNFQGSGVADAPPMLLPDMGNLSPSLGLGVLGMPGQTAYFGFLEICNPKAGETLVVTGAAGAVGSHVGQIGKIAGLKVIGIAGSDDKCQWITKELGFDHAINYKTQNVGVELKKLAPNGIDCYFDNVGGEISSTILYQMNTFGRVSVCGSISSYNADSSAYPKATVIQPAAVFGQLKIEGFLVTRWADRFLEGSVKNLQWIKEGKLKYRETITNGFENMFKAFAGMLKGENIGKAVVKA</sequence>
<accession>A0A0C9QI54</accession>
<evidence type="ECO:0000256" key="6">
    <source>
        <dbReference type="ARBA" id="ARBA00020651"/>
    </source>
</evidence>
<keyword evidence="14" id="KW-0443">Lipid metabolism</keyword>
<dbReference type="InterPro" id="IPR011032">
    <property type="entry name" value="GroES-like_sf"/>
</dbReference>
<dbReference type="Pfam" id="PF16884">
    <property type="entry name" value="ADH_N_2"/>
    <property type="match status" value="1"/>
</dbReference>
<comment type="catalytic activity">
    <reaction evidence="24">
        <text>13,14-dihydro-15-oxo-prostaglandin F1alpha + NADP(+) = 15-oxoprostaglandin F1alpha + NADPH + H(+)</text>
        <dbReference type="Rhea" id="RHEA:50592"/>
        <dbReference type="ChEBI" id="CHEBI:15378"/>
        <dbReference type="ChEBI" id="CHEBI:57783"/>
        <dbReference type="ChEBI" id="CHEBI:58349"/>
        <dbReference type="ChEBI" id="CHEBI:79072"/>
        <dbReference type="ChEBI" id="CHEBI:133411"/>
    </reaction>
    <physiologicalReaction direction="right-to-left" evidence="24">
        <dbReference type="Rhea" id="RHEA:50594"/>
    </physiologicalReaction>
</comment>
<evidence type="ECO:0000256" key="16">
    <source>
        <dbReference type="ARBA" id="ARBA00031851"/>
    </source>
</evidence>
<keyword evidence="9" id="KW-0597">Phosphoprotein</keyword>
<evidence type="ECO:0000256" key="32">
    <source>
        <dbReference type="ARBA" id="ARBA00049070"/>
    </source>
</evidence>
<evidence type="ECO:0000256" key="4">
    <source>
        <dbReference type="ARBA" id="ARBA00011981"/>
    </source>
</evidence>
<comment type="catalytic activity">
    <reaction evidence="29">
        <text>20-hydroxy-leukotriene B4 + NADP(+) = 12-oxo-20-hydroxy-leukotriene B4 + NADPH + H(+)</text>
        <dbReference type="Rhea" id="RHEA:51208"/>
        <dbReference type="ChEBI" id="CHEBI:15378"/>
        <dbReference type="ChEBI" id="CHEBI:57460"/>
        <dbReference type="ChEBI" id="CHEBI:57783"/>
        <dbReference type="ChEBI" id="CHEBI:58349"/>
        <dbReference type="ChEBI" id="CHEBI:133346"/>
    </reaction>
    <physiologicalReaction direction="left-to-right" evidence="29">
        <dbReference type="Rhea" id="RHEA:51209"/>
    </physiologicalReaction>
</comment>
<dbReference type="GO" id="GO:0006693">
    <property type="term" value="P:prostaglandin metabolic process"/>
    <property type="evidence" value="ECO:0007669"/>
    <property type="project" value="UniProtKB-KW"/>
</dbReference>
<comment type="catalytic activity">
    <reaction evidence="34">
        <text>hexanal + NADP(+) = (E)-hex-2-enal + NADPH + H(+)</text>
        <dbReference type="Rhea" id="RHEA:50776"/>
        <dbReference type="ChEBI" id="CHEBI:15378"/>
        <dbReference type="ChEBI" id="CHEBI:28913"/>
        <dbReference type="ChEBI" id="CHEBI:57783"/>
        <dbReference type="ChEBI" id="CHEBI:58349"/>
        <dbReference type="ChEBI" id="CHEBI:88528"/>
    </reaction>
    <physiologicalReaction direction="right-to-left" evidence="34">
        <dbReference type="Rhea" id="RHEA:50778"/>
    </physiologicalReaction>
</comment>
<evidence type="ECO:0000256" key="21">
    <source>
        <dbReference type="ARBA" id="ARBA00047617"/>
    </source>
</evidence>
<dbReference type="InterPro" id="IPR036291">
    <property type="entry name" value="NAD(P)-bd_dom_sf"/>
</dbReference>
<evidence type="ECO:0000256" key="9">
    <source>
        <dbReference type="ARBA" id="ARBA00022553"/>
    </source>
</evidence>
<comment type="catalytic activity">
    <reaction evidence="21">
        <text>decanal + NADP(+) = (2E)-decenal + NADPH + H(+)</text>
        <dbReference type="Rhea" id="RHEA:50612"/>
        <dbReference type="ChEBI" id="CHEBI:15378"/>
        <dbReference type="ChEBI" id="CHEBI:31457"/>
        <dbReference type="ChEBI" id="CHEBI:57783"/>
        <dbReference type="ChEBI" id="CHEBI:58349"/>
        <dbReference type="ChEBI" id="CHEBI:133455"/>
    </reaction>
    <physiologicalReaction direction="right-to-left" evidence="21">
        <dbReference type="Rhea" id="RHEA:50614"/>
    </physiologicalReaction>
</comment>
<dbReference type="Pfam" id="PF00107">
    <property type="entry name" value="ADH_zinc_N"/>
    <property type="match status" value="1"/>
</dbReference>
<evidence type="ECO:0000256" key="27">
    <source>
        <dbReference type="ARBA" id="ARBA00048290"/>
    </source>
</evidence>
<evidence type="ECO:0000259" key="35">
    <source>
        <dbReference type="SMART" id="SM00829"/>
    </source>
</evidence>
<evidence type="ECO:0000256" key="18">
    <source>
        <dbReference type="ARBA" id="ARBA00032297"/>
    </source>
</evidence>
<evidence type="ECO:0000256" key="15">
    <source>
        <dbReference type="ARBA" id="ARBA00023278"/>
    </source>
</evidence>
<evidence type="ECO:0000256" key="11">
    <source>
        <dbReference type="ARBA" id="ARBA00022857"/>
    </source>
</evidence>
<dbReference type="InterPro" id="IPR041694">
    <property type="entry name" value="ADH_N_2"/>
</dbReference>
<evidence type="ECO:0000256" key="20">
    <source>
        <dbReference type="ARBA" id="ARBA00047461"/>
    </source>
</evidence>
<dbReference type="InterPro" id="IPR013149">
    <property type="entry name" value="ADH-like_C"/>
</dbReference>
<evidence type="ECO:0000256" key="12">
    <source>
        <dbReference type="ARBA" id="ARBA00022990"/>
    </source>
</evidence>
<comment type="similarity">
    <text evidence="2">Belongs to the NADP-dependent oxidoreductase L4BD family.</text>
</comment>
<gene>
    <name evidence="36" type="primary">Ptgr1_1</name>
    <name evidence="36" type="ORF">g.7130</name>
</gene>
<comment type="catalytic activity">
    <reaction evidence="25">
        <text>dodecanal + NADP(+) = (2E)-dodecenal + NADPH + H(+)</text>
        <dbReference type="Rhea" id="RHEA:50784"/>
        <dbReference type="ChEBI" id="CHEBI:15378"/>
        <dbReference type="ChEBI" id="CHEBI:27836"/>
        <dbReference type="ChEBI" id="CHEBI:57783"/>
        <dbReference type="ChEBI" id="CHEBI:58349"/>
        <dbReference type="ChEBI" id="CHEBI:133741"/>
    </reaction>
    <physiologicalReaction direction="right-to-left" evidence="25">
        <dbReference type="Rhea" id="RHEA:50786"/>
    </physiologicalReaction>
</comment>
<evidence type="ECO:0000256" key="28">
    <source>
        <dbReference type="ARBA" id="ARBA00048387"/>
    </source>
</evidence>
<protein>
    <recommendedName>
        <fullName evidence="6">Prostaglandin reductase 1</fullName>
        <ecNumber evidence="4">1.3.1.48</ecNumber>
        <ecNumber evidence="5">1.3.1.74</ecNumber>
    </recommendedName>
    <alternativeName>
        <fullName evidence="19">15-oxoprostaglandin 13-reductase</fullName>
    </alternativeName>
    <alternativeName>
        <fullName evidence="17">Dithiolethione-inducible gene 1 protein</fullName>
    </alternativeName>
    <alternativeName>
        <fullName evidence="16">Leukotriene B4 12-hydroxydehydrogenase</fullName>
    </alternativeName>
    <alternativeName>
        <fullName evidence="18">NAD(P)H-dependent alkenal/one oxidoreductase</fullName>
    </alternativeName>
</protein>
<comment type="catalytic activity">
    <reaction evidence="22">
        <text>pentan-2-one + NADP(+) = (E)-pent-3-en-2-one + NADPH + H(+)</text>
        <dbReference type="Rhea" id="RHEA:50788"/>
        <dbReference type="ChEBI" id="CHEBI:15378"/>
        <dbReference type="ChEBI" id="CHEBI:16472"/>
        <dbReference type="ChEBI" id="CHEBI:57783"/>
        <dbReference type="ChEBI" id="CHEBI:58349"/>
        <dbReference type="ChEBI" id="CHEBI:145276"/>
    </reaction>
    <physiologicalReaction direction="right-to-left" evidence="22">
        <dbReference type="Rhea" id="RHEA:50790"/>
    </physiologicalReaction>
</comment>
<comment type="catalytic activity">
    <reaction evidence="31">
        <text>(5S,12S)-dihydroxy-(6E,10E,12E,14Z)-eicosatetraenoate + NADP(+) = 12-oxo-(5S)-hydroxy-(6E,8E,10E,14Z)-eicosatetraenoate + NADPH + H(+)</text>
        <dbReference type="Rhea" id="RHEA:51212"/>
        <dbReference type="ChEBI" id="CHEBI:15378"/>
        <dbReference type="ChEBI" id="CHEBI:57783"/>
        <dbReference type="ChEBI" id="CHEBI:58349"/>
        <dbReference type="ChEBI" id="CHEBI:133974"/>
        <dbReference type="ChEBI" id="CHEBI:133975"/>
    </reaction>
    <physiologicalReaction direction="left-to-right" evidence="31">
        <dbReference type="Rhea" id="RHEA:51213"/>
    </physiologicalReaction>
</comment>
<feature type="domain" description="Enoyl reductase (ER)" evidence="35">
    <location>
        <begin position="15"/>
        <end position="336"/>
    </location>
</feature>
<evidence type="ECO:0000256" key="19">
    <source>
        <dbReference type="ARBA" id="ARBA00033119"/>
    </source>
</evidence>
<evidence type="ECO:0000256" key="31">
    <source>
        <dbReference type="ARBA" id="ARBA00049068"/>
    </source>
</evidence>
<evidence type="ECO:0000256" key="25">
    <source>
        <dbReference type="ARBA" id="ARBA00047903"/>
    </source>
</evidence>
<comment type="subcellular location">
    <subcellularLocation>
        <location evidence="1">Cytoplasm</location>
    </subcellularLocation>
</comment>
<evidence type="ECO:0000256" key="2">
    <source>
        <dbReference type="ARBA" id="ARBA00010460"/>
    </source>
</evidence>
<dbReference type="SMART" id="SM00829">
    <property type="entry name" value="PKS_ER"/>
    <property type="match status" value="1"/>
</dbReference>
<evidence type="ECO:0000256" key="29">
    <source>
        <dbReference type="ARBA" id="ARBA00048591"/>
    </source>
</evidence>
<dbReference type="SUPFAM" id="SSF50129">
    <property type="entry name" value="GroES-like"/>
    <property type="match status" value="2"/>
</dbReference>
<keyword evidence="7" id="KW-0963">Cytoplasm</keyword>
<keyword evidence="13" id="KW-0560">Oxidoreductase</keyword>
<comment type="catalytic activity">
    <reaction evidence="28">
        <text>4-hydroxynonanal + NADP(+) = (E)-4-hydroxynon-2-enal + NADPH + H(+)</text>
        <dbReference type="Rhea" id="RHEA:64736"/>
        <dbReference type="ChEBI" id="CHEBI:15378"/>
        <dbReference type="ChEBI" id="CHEBI:57783"/>
        <dbReference type="ChEBI" id="CHEBI:58349"/>
        <dbReference type="ChEBI" id="CHEBI:58968"/>
        <dbReference type="ChEBI" id="CHEBI:156112"/>
    </reaction>
    <physiologicalReaction direction="right-to-left" evidence="28">
        <dbReference type="Rhea" id="RHEA:64738"/>
    </physiologicalReaction>
</comment>
<dbReference type="Gene3D" id="3.40.50.720">
    <property type="entry name" value="NAD(P)-binding Rossmann-like Domain"/>
    <property type="match status" value="1"/>
</dbReference>
<comment type="catalytic activity">
    <reaction evidence="23">
        <text>leukotriene B4 + NADP(+) = 12-oxo-leukotriene B4 + NADPH + H(+)</text>
        <dbReference type="Rhea" id="RHEA:50608"/>
        <dbReference type="ChEBI" id="CHEBI:15378"/>
        <dbReference type="ChEBI" id="CHEBI:57461"/>
        <dbReference type="ChEBI" id="CHEBI:57783"/>
        <dbReference type="ChEBI" id="CHEBI:58349"/>
        <dbReference type="ChEBI" id="CHEBI:133309"/>
    </reaction>
    <physiologicalReaction direction="left-to-right" evidence="23">
        <dbReference type="Rhea" id="RHEA:50609"/>
    </physiologicalReaction>
</comment>
<evidence type="ECO:0000256" key="10">
    <source>
        <dbReference type="ARBA" id="ARBA00022832"/>
    </source>
</evidence>
<evidence type="ECO:0000256" key="33">
    <source>
        <dbReference type="ARBA" id="ARBA00049179"/>
    </source>
</evidence>
<comment type="catalytic activity">
    <reaction evidence="27">
        <text>13,14-dihydro-15-oxo-PGF2alpha + NADP(+) = 15-oxoprostaglandin F2alpha + NADPH + H(+)</text>
        <dbReference type="Rhea" id="RHEA:50588"/>
        <dbReference type="ChEBI" id="CHEBI:15378"/>
        <dbReference type="ChEBI" id="CHEBI:57783"/>
        <dbReference type="ChEBI" id="CHEBI:58349"/>
        <dbReference type="ChEBI" id="CHEBI:133374"/>
        <dbReference type="ChEBI" id="CHEBI:133409"/>
    </reaction>
    <physiologicalReaction direction="right-to-left" evidence="27">
        <dbReference type="Rhea" id="RHEA:50590"/>
    </physiologicalReaction>
</comment>
<dbReference type="AlphaFoldDB" id="A0A0C9QI54"/>
<organism evidence="36">
    <name type="scientific">Fopius arisanus</name>
    <dbReference type="NCBI Taxonomy" id="64838"/>
    <lineage>
        <taxon>Eukaryota</taxon>
        <taxon>Metazoa</taxon>
        <taxon>Ecdysozoa</taxon>
        <taxon>Arthropoda</taxon>
        <taxon>Hexapoda</taxon>
        <taxon>Insecta</taxon>
        <taxon>Pterygota</taxon>
        <taxon>Neoptera</taxon>
        <taxon>Endopterygota</taxon>
        <taxon>Hymenoptera</taxon>
        <taxon>Apocrita</taxon>
        <taxon>Ichneumonoidea</taxon>
        <taxon>Braconidae</taxon>
        <taxon>Opiinae</taxon>
        <taxon>Fopius</taxon>
    </lineage>
</organism>
<evidence type="ECO:0000256" key="22">
    <source>
        <dbReference type="ARBA" id="ARBA00047742"/>
    </source>
</evidence>
<evidence type="ECO:0000256" key="23">
    <source>
        <dbReference type="ARBA" id="ARBA00047871"/>
    </source>
</evidence>
<dbReference type="InterPro" id="IPR045010">
    <property type="entry name" value="MDR_fam"/>
</dbReference>
<dbReference type="EC" id="1.3.1.48" evidence="4"/>
<dbReference type="SUPFAM" id="SSF51735">
    <property type="entry name" value="NAD(P)-binding Rossmann-fold domains"/>
    <property type="match status" value="1"/>
</dbReference>
<comment type="catalytic activity">
    <reaction evidence="32">
        <text>13,14-dihydro-15-oxo-prostaglandin E1 + NADP(+) = 15-oxoprostaglandin E1 + NADPH + H(+)</text>
        <dbReference type="Rhea" id="RHEA:50584"/>
        <dbReference type="ChEBI" id="CHEBI:15378"/>
        <dbReference type="ChEBI" id="CHEBI:57401"/>
        <dbReference type="ChEBI" id="CHEBI:57783"/>
        <dbReference type="ChEBI" id="CHEBI:58349"/>
        <dbReference type="ChEBI" id="CHEBI:133408"/>
    </reaction>
    <physiologicalReaction direction="right-to-left" evidence="32">
        <dbReference type="Rhea" id="RHEA:50586"/>
    </physiologicalReaction>
</comment>
<reference evidence="36" key="1">
    <citation type="submission" date="2015-01" db="EMBL/GenBank/DDBJ databases">
        <title>Transcriptome Assembly of Fopius arisanus.</title>
        <authorList>
            <person name="Geib S."/>
        </authorList>
    </citation>
    <scope>NUCLEOTIDE SEQUENCE</scope>
</reference>
<dbReference type="GO" id="GO:0032440">
    <property type="term" value="F:2-alkenal reductase [NAD(P)H] activity"/>
    <property type="evidence" value="ECO:0007669"/>
    <property type="project" value="UniProtKB-EC"/>
</dbReference>
<evidence type="ECO:0000256" key="30">
    <source>
        <dbReference type="ARBA" id="ARBA00048953"/>
    </source>
</evidence>
<comment type="catalytic activity">
    <reaction evidence="26">
        <text>nonan-2-one + NADP(+) = (3E)-nonen-2-one + NADPH + H(+)</text>
        <dbReference type="Rhea" id="RHEA:50616"/>
        <dbReference type="ChEBI" id="CHEBI:15378"/>
        <dbReference type="ChEBI" id="CHEBI:57783"/>
        <dbReference type="ChEBI" id="CHEBI:58349"/>
        <dbReference type="ChEBI" id="CHEBI:77927"/>
        <dbReference type="ChEBI" id="CHEBI:133457"/>
    </reaction>
    <physiologicalReaction direction="right-to-left" evidence="26">
        <dbReference type="Rhea" id="RHEA:50618"/>
    </physiologicalReaction>
</comment>